<dbReference type="InterPro" id="IPR029058">
    <property type="entry name" value="AB_hydrolase_fold"/>
</dbReference>
<protein>
    <submittedName>
        <fullName evidence="2">Alpha/beta hydrolase</fullName>
    </submittedName>
</protein>
<dbReference type="GO" id="GO:0016787">
    <property type="term" value="F:hydrolase activity"/>
    <property type="evidence" value="ECO:0007669"/>
    <property type="project" value="UniProtKB-KW"/>
</dbReference>
<dbReference type="Proteomes" id="UP000785613">
    <property type="component" value="Unassembled WGS sequence"/>
</dbReference>
<organism evidence="2 3">
    <name type="scientific">Massilia rubra</name>
    <dbReference type="NCBI Taxonomy" id="2607910"/>
    <lineage>
        <taxon>Bacteria</taxon>
        <taxon>Pseudomonadati</taxon>
        <taxon>Pseudomonadota</taxon>
        <taxon>Betaproteobacteria</taxon>
        <taxon>Burkholderiales</taxon>
        <taxon>Oxalobacteraceae</taxon>
        <taxon>Telluria group</taxon>
        <taxon>Massilia</taxon>
    </lineage>
</organism>
<keyword evidence="2" id="KW-0378">Hydrolase</keyword>
<proteinExistence type="predicted"/>
<keyword evidence="3" id="KW-1185">Reference proteome</keyword>
<name>A0ABX0LXU3_9BURK</name>
<dbReference type="PANTHER" id="PTHR37946:SF1">
    <property type="entry name" value="SLL1969 PROTEIN"/>
    <property type="match status" value="1"/>
</dbReference>
<keyword evidence="1" id="KW-0732">Signal</keyword>
<evidence type="ECO:0000256" key="1">
    <source>
        <dbReference type="SAM" id="SignalP"/>
    </source>
</evidence>
<evidence type="ECO:0000313" key="2">
    <source>
        <dbReference type="EMBL" id="NHZ36947.1"/>
    </source>
</evidence>
<sequence length="326" mass="34714">MKMLAAVMRVAALGLMSACATPAPDEPALLLIDGSRLPPVNVSMTVPNLSHCTDSGDQTLRLNAQQPVTVLVHGCFSSAGRYRGMAQVLAFHGQQTVCFNYNDRDSLLRSAAQLDTALTGLARGLDKQPITVLGHSQGALIARKAMSIGQADAIEGKDGSLRLVTVSGPFGGIAAARHCGSRLWKTLSLGLVGPICQIVTGDKWSEITYTSPFIVDPPPLDPRVTDFLKIVTDEGGSCRRMSQGACVESDAIFSLAEQRNPAIDNDPRVKIVEVKAGHVEIVGNNRDGPVKLIAVLQEQGVIKPTAPEQKEKFGLLLTRLFGEAAR</sequence>
<accession>A0ABX0LXU3</accession>
<comment type="caution">
    <text evidence="2">The sequence shown here is derived from an EMBL/GenBank/DDBJ whole genome shotgun (WGS) entry which is preliminary data.</text>
</comment>
<reference evidence="2 3" key="1">
    <citation type="submission" date="2019-09" db="EMBL/GenBank/DDBJ databases">
        <title>Taxonomy of Antarctic Massilia spp.: description of Massilia rubra sp. nov., Massilia aquatica sp. nov., Massilia mucilaginosa sp. nov., Massilia frigida sp. nov. isolated from streams, lakes and regoliths.</title>
        <authorList>
            <person name="Holochova P."/>
            <person name="Sedlacek I."/>
            <person name="Kralova S."/>
            <person name="Maslanova I."/>
            <person name="Busse H.-J."/>
            <person name="Stankova E."/>
            <person name="Vrbovska V."/>
            <person name="Kovarovic V."/>
            <person name="Bartak M."/>
            <person name="Svec P."/>
            <person name="Pantucek R."/>
        </authorList>
    </citation>
    <scope>NUCLEOTIDE SEQUENCE [LARGE SCALE GENOMIC DNA]</scope>
    <source>
        <strain evidence="2 3">CCM 8692</strain>
    </source>
</reference>
<dbReference type="SUPFAM" id="SSF53474">
    <property type="entry name" value="alpha/beta-Hydrolases"/>
    <property type="match status" value="1"/>
</dbReference>
<dbReference type="Gene3D" id="3.40.50.1820">
    <property type="entry name" value="alpha/beta hydrolase"/>
    <property type="match status" value="1"/>
</dbReference>
<feature type="signal peptide" evidence="1">
    <location>
        <begin position="1"/>
        <end position="20"/>
    </location>
</feature>
<feature type="chain" id="PRO_5045106462" evidence="1">
    <location>
        <begin position="21"/>
        <end position="326"/>
    </location>
</feature>
<dbReference type="PANTHER" id="PTHR37946">
    <property type="entry name" value="SLL1969 PROTEIN"/>
    <property type="match status" value="1"/>
</dbReference>
<gene>
    <name evidence="2" type="ORF">F0185_25605</name>
</gene>
<evidence type="ECO:0000313" key="3">
    <source>
        <dbReference type="Proteomes" id="UP000785613"/>
    </source>
</evidence>
<dbReference type="EMBL" id="VUYU01000022">
    <property type="protein sequence ID" value="NHZ36947.1"/>
    <property type="molecule type" value="Genomic_DNA"/>
</dbReference>